<evidence type="ECO:0000313" key="8">
    <source>
        <dbReference type="EMBL" id="KAH8020643.1"/>
    </source>
</evidence>
<evidence type="ECO:0000256" key="6">
    <source>
        <dbReference type="SAM" id="MobiDB-lite"/>
    </source>
</evidence>
<dbReference type="GO" id="GO:0022857">
    <property type="term" value="F:transmembrane transporter activity"/>
    <property type="evidence" value="ECO:0007669"/>
    <property type="project" value="InterPro"/>
</dbReference>
<feature type="transmembrane region" description="Helical" evidence="7">
    <location>
        <begin position="262"/>
        <end position="285"/>
    </location>
</feature>
<sequence length="575" mass="63928">MSTIMTECVRLGFEQAAIARENPISHAAQWLPFRFRKFMKNANVDSDRHSRTLLDGCRAPLRGNLRNHFFPAYERAAEPRQFCHGRNRRRRGQKPSGVNYCIVMREVAEISQRISGPKNSTGYINGAFFADPSDEGQKDVPNYSADDNKQKEASVAPKGVLAVIRQSRWMLPLIYTHIWMSASFSIIQPYFPPLAAAAGLKAWKYGFFFSATKIAMLLGSVLNERLMAIASPRKCYLSGQIGFVLFTILLGSMYWSPGGNTFLGLSLVLAIIGGFFSTVYVVSAYTVVTAEFPAHTGLIISTMEFLWGSGSMIGCGISGLLIDAWAYPLPFFVLALLSSFSLPWTTRSQRIPDKPLKEVQPRPSSESSENQKSLFRLLIDPVFAIDMVTVMLSWIIMGFNEPTLEPHLRQFGIDTTELGVIFMVQFASYTLAALILGILCHWKMDAFCAFMGQLVTVFAYVVLGPAPFIPIEARSVAFNALRKPSKDDLDRIPNTPSSVYIYGVASELFCSVSSRFFTSSLRRPCNAREGEGSDSFADVFLGRHEAQACAVGVWTVPPPTLKRDITRLESAHLKD</sequence>
<evidence type="ECO:0000256" key="1">
    <source>
        <dbReference type="ARBA" id="ARBA00004141"/>
    </source>
</evidence>
<evidence type="ECO:0000256" key="7">
    <source>
        <dbReference type="SAM" id="Phobius"/>
    </source>
</evidence>
<reference evidence="8" key="1">
    <citation type="journal article" date="2020" name="Cell">
        <title>Large-Scale Comparative Analyses of Tick Genomes Elucidate Their Genetic Diversity and Vector Capacities.</title>
        <authorList>
            <consortium name="Tick Genome and Microbiome Consortium (TIGMIC)"/>
            <person name="Jia N."/>
            <person name="Wang J."/>
            <person name="Shi W."/>
            <person name="Du L."/>
            <person name="Sun Y."/>
            <person name="Zhan W."/>
            <person name="Jiang J.F."/>
            <person name="Wang Q."/>
            <person name="Zhang B."/>
            <person name="Ji P."/>
            <person name="Bell-Sakyi L."/>
            <person name="Cui X.M."/>
            <person name="Yuan T.T."/>
            <person name="Jiang B.G."/>
            <person name="Yang W.F."/>
            <person name="Lam T.T."/>
            <person name="Chang Q.C."/>
            <person name="Ding S.J."/>
            <person name="Wang X.J."/>
            <person name="Zhu J.G."/>
            <person name="Ruan X.D."/>
            <person name="Zhao L."/>
            <person name="Wei J.T."/>
            <person name="Ye R.Z."/>
            <person name="Que T.C."/>
            <person name="Du C.H."/>
            <person name="Zhou Y.H."/>
            <person name="Cheng J.X."/>
            <person name="Dai P.F."/>
            <person name="Guo W.B."/>
            <person name="Han X.H."/>
            <person name="Huang E.J."/>
            <person name="Li L.F."/>
            <person name="Wei W."/>
            <person name="Gao Y.C."/>
            <person name="Liu J.Z."/>
            <person name="Shao H.Z."/>
            <person name="Wang X."/>
            <person name="Wang C.C."/>
            <person name="Yang T.C."/>
            <person name="Huo Q.B."/>
            <person name="Li W."/>
            <person name="Chen H.Y."/>
            <person name="Chen S.E."/>
            <person name="Zhou L.G."/>
            <person name="Ni X.B."/>
            <person name="Tian J.H."/>
            <person name="Sheng Y."/>
            <person name="Liu T."/>
            <person name="Pan Y.S."/>
            <person name="Xia L.Y."/>
            <person name="Li J."/>
            <person name="Zhao F."/>
            <person name="Cao W.C."/>
        </authorList>
    </citation>
    <scope>NUCLEOTIDE SEQUENCE</scope>
    <source>
        <strain evidence="8">Rmic-2018</strain>
    </source>
</reference>
<protein>
    <recommendedName>
        <fullName evidence="10">Mfs-type transporter</fullName>
    </recommendedName>
</protein>
<feature type="transmembrane region" description="Helical" evidence="7">
    <location>
        <begin position="377"/>
        <end position="399"/>
    </location>
</feature>
<dbReference type="PANTHER" id="PTHR23506">
    <property type="entry name" value="GH10249P"/>
    <property type="match status" value="1"/>
</dbReference>
<evidence type="ECO:0000256" key="2">
    <source>
        <dbReference type="ARBA" id="ARBA00022448"/>
    </source>
</evidence>
<proteinExistence type="predicted"/>
<dbReference type="AlphaFoldDB" id="A0A9J6DF91"/>
<feature type="transmembrane region" description="Helical" evidence="7">
    <location>
        <begin position="446"/>
        <end position="469"/>
    </location>
</feature>
<name>A0A9J6DF91_RHIMP</name>
<dbReference type="InterPro" id="IPR036259">
    <property type="entry name" value="MFS_trans_sf"/>
</dbReference>
<gene>
    <name evidence="8" type="ORF">HPB51_002592</name>
</gene>
<keyword evidence="3 7" id="KW-0812">Transmembrane</keyword>
<dbReference type="Proteomes" id="UP000821866">
    <property type="component" value="Chromosome 7"/>
</dbReference>
<dbReference type="SUPFAM" id="SSF103473">
    <property type="entry name" value="MFS general substrate transporter"/>
    <property type="match status" value="1"/>
</dbReference>
<comment type="caution">
    <text evidence="8">The sequence shown here is derived from an EMBL/GenBank/DDBJ whole genome shotgun (WGS) entry which is preliminary data.</text>
</comment>
<feature type="transmembrane region" description="Helical" evidence="7">
    <location>
        <begin position="173"/>
        <end position="191"/>
    </location>
</feature>
<reference evidence="8" key="2">
    <citation type="submission" date="2021-09" db="EMBL/GenBank/DDBJ databases">
        <authorList>
            <person name="Jia N."/>
            <person name="Wang J."/>
            <person name="Shi W."/>
            <person name="Du L."/>
            <person name="Sun Y."/>
            <person name="Zhan W."/>
            <person name="Jiang J."/>
            <person name="Wang Q."/>
            <person name="Zhang B."/>
            <person name="Ji P."/>
            <person name="Sakyi L.B."/>
            <person name="Cui X."/>
            <person name="Yuan T."/>
            <person name="Jiang B."/>
            <person name="Yang W."/>
            <person name="Lam T.T.-Y."/>
            <person name="Chang Q."/>
            <person name="Ding S."/>
            <person name="Wang X."/>
            <person name="Zhu J."/>
            <person name="Ruan X."/>
            <person name="Zhao L."/>
            <person name="Wei J."/>
            <person name="Que T."/>
            <person name="Du C."/>
            <person name="Cheng J."/>
            <person name="Dai P."/>
            <person name="Han X."/>
            <person name="Huang E."/>
            <person name="Gao Y."/>
            <person name="Liu J."/>
            <person name="Shao H."/>
            <person name="Ye R."/>
            <person name="Li L."/>
            <person name="Wei W."/>
            <person name="Wang X."/>
            <person name="Wang C."/>
            <person name="Huo Q."/>
            <person name="Li W."/>
            <person name="Guo W."/>
            <person name="Chen H."/>
            <person name="Chen S."/>
            <person name="Zhou L."/>
            <person name="Zhou L."/>
            <person name="Ni X."/>
            <person name="Tian J."/>
            <person name="Zhou Y."/>
            <person name="Sheng Y."/>
            <person name="Liu T."/>
            <person name="Pan Y."/>
            <person name="Xia L."/>
            <person name="Li J."/>
            <person name="Zhao F."/>
            <person name="Cao W."/>
        </authorList>
    </citation>
    <scope>NUCLEOTIDE SEQUENCE</scope>
    <source>
        <strain evidence="8">Rmic-2018</strain>
        <tissue evidence="8">Larvae</tissue>
    </source>
</reference>
<dbReference type="Gene3D" id="1.20.1250.20">
    <property type="entry name" value="MFS general substrate transporter like domains"/>
    <property type="match status" value="1"/>
</dbReference>
<dbReference type="GO" id="GO:0016020">
    <property type="term" value="C:membrane"/>
    <property type="evidence" value="ECO:0007669"/>
    <property type="project" value="UniProtKB-SubCell"/>
</dbReference>
<keyword evidence="4 7" id="KW-1133">Transmembrane helix</keyword>
<evidence type="ECO:0000313" key="9">
    <source>
        <dbReference type="Proteomes" id="UP000821866"/>
    </source>
</evidence>
<evidence type="ECO:0000256" key="3">
    <source>
        <dbReference type="ARBA" id="ARBA00022692"/>
    </source>
</evidence>
<feature type="transmembrane region" description="Helical" evidence="7">
    <location>
        <begin position="203"/>
        <end position="223"/>
    </location>
</feature>
<feature type="region of interest" description="Disordered" evidence="6">
    <location>
        <begin position="130"/>
        <end position="150"/>
    </location>
</feature>
<feature type="transmembrane region" description="Helical" evidence="7">
    <location>
        <begin position="235"/>
        <end position="256"/>
    </location>
</feature>
<organism evidence="8 9">
    <name type="scientific">Rhipicephalus microplus</name>
    <name type="common">Cattle tick</name>
    <name type="synonym">Boophilus microplus</name>
    <dbReference type="NCBI Taxonomy" id="6941"/>
    <lineage>
        <taxon>Eukaryota</taxon>
        <taxon>Metazoa</taxon>
        <taxon>Ecdysozoa</taxon>
        <taxon>Arthropoda</taxon>
        <taxon>Chelicerata</taxon>
        <taxon>Arachnida</taxon>
        <taxon>Acari</taxon>
        <taxon>Parasitiformes</taxon>
        <taxon>Ixodida</taxon>
        <taxon>Ixodoidea</taxon>
        <taxon>Ixodidae</taxon>
        <taxon>Rhipicephalinae</taxon>
        <taxon>Rhipicephalus</taxon>
        <taxon>Boophilus</taxon>
    </lineage>
</organism>
<keyword evidence="5 7" id="KW-0472">Membrane</keyword>
<feature type="transmembrane region" description="Helical" evidence="7">
    <location>
        <begin position="325"/>
        <end position="344"/>
    </location>
</feature>
<dbReference type="VEuPathDB" id="VectorBase:LOC119175034"/>
<keyword evidence="2" id="KW-0813">Transport</keyword>
<feature type="transmembrane region" description="Helical" evidence="7">
    <location>
        <begin position="419"/>
        <end position="439"/>
    </location>
</feature>
<feature type="transmembrane region" description="Helical" evidence="7">
    <location>
        <begin position="297"/>
        <end position="319"/>
    </location>
</feature>
<evidence type="ECO:0000256" key="4">
    <source>
        <dbReference type="ARBA" id="ARBA00022989"/>
    </source>
</evidence>
<dbReference type="PANTHER" id="PTHR23506:SF26">
    <property type="entry name" value="MFS-TYPE TRANSPORTER SLC18B1"/>
    <property type="match status" value="1"/>
</dbReference>
<accession>A0A9J6DF91</accession>
<dbReference type="Pfam" id="PF07690">
    <property type="entry name" value="MFS_1"/>
    <property type="match status" value="1"/>
</dbReference>
<keyword evidence="9" id="KW-1185">Reference proteome</keyword>
<dbReference type="InterPro" id="IPR050930">
    <property type="entry name" value="MFS_Vesicular_Transporter"/>
</dbReference>
<comment type="subcellular location">
    <subcellularLocation>
        <location evidence="1">Membrane</location>
        <topology evidence="1">Multi-pass membrane protein</topology>
    </subcellularLocation>
</comment>
<dbReference type="EMBL" id="JABSTU010000009">
    <property type="protein sequence ID" value="KAH8020643.1"/>
    <property type="molecule type" value="Genomic_DNA"/>
</dbReference>
<evidence type="ECO:0000256" key="5">
    <source>
        <dbReference type="ARBA" id="ARBA00023136"/>
    </source>
</evidence>
<dbReference type="InterPro" id="IPR011701">
    <property type="entry name" value="MFS"/>
</dbReference>
<evidence type="ECO:0008006" key="10">
    <source>
        <dbReference type="Google" id="ProtNLM"/>
    </source>
</evidence>